<protein>
    <submittedName>
        <fullName evidence="10">TonB-dependent receptor</fullName>
    </submittedName>
</protein>
<evidence type="ECO:0000256" key="6">
    <source>
        <dbReference type="ARBA" id="ARBA00023237"/>
    </source>
</evidence>
<dbReference type="NCBIfam" id="TIGR04057">
    <property type="entry name" value="SusC_RagA_signa"/>
    <property type="match status" value="1"/>
</dbReference>
<keyword evidence="6 7" id="KW-0998">Cell outer membrane</keyword>
<dbReference type="InterPro" id="IPR012910">
    <property type="entry name" value="Plug_dom"/>
</dbReference>
<sequence>MTWKALAVFVLHLAFFSTGFAAPGKAPVSTIQKTKITLSITNGTLQEFFRKVEAETLFKFTFDENEVPSRSKVTVQAKNEPLDKVLEKVAATTNLEFKQVNNNIHVRTRNTRAAQPKASVAPVVQDGFRVSGKVTDENGTGLPGVTVSVKGTTNATSTDVNGGFSLNVPNGTGTLVLSYIGYTTQEVAIENRSTINVALAPDTKSLQEVVVIGYGTQKKEDITGSVSVIDNEAFDARPNTQIGNLIQGKTAGVQVLTNSGKPSAGFNIRIRGTSSITANSDPLYVVDGVPSGDTRSLNPADIESISILKDASSAAIYGAQGANGVVLITTKRGRTEKPTFEFSTYTGVSQVWNTLDVLNAEQYRDLMTELGQNTDWSRYQENTDWQKEVFQNGSSLNYQLAVSGKTDKTNYYISGGWMKQNGAVRSSTMDRASFKVNLEQKLSNWLTVGTNMGYTRYHDVDVADNQSVNQGGVILGVLSTPPVIGVYNANGTFTSNPFQDWENPISSTDGSDRNYRNQRLLGNVYGEVQLLKGLKYRANFGIDYISAINDYFLDPFRTSYGRARKGIGRNSTNLTNFWILDNTLSYTKTVGQHNFSAMVGSVQQKFRWENSSIERTEFSGTAVTTPGAGAVIQSADANKSEKTNTSFISRVTYDFANKYLLTANFRADASSVFGPEVRWGYFPSASLGWRISEENFFPKTNVLNDLKLRVGWGLVGNDTGLGAYAYLPRVGYGANYPIGGTAQPGSYPSSIGNNQLGWEASEQTNVGLDVAFLNSRISLTVDAYLKKTTDLLLPIEVPRSTGFNGGDANVGSLQNKGLEFLVSSQNLVGDFSWTTDLNLSFNRNKVTNILGQSFFGGGVAGRGDVSLSREGSPLALFYGYQWGGVDPATGMAYYINRNGESTFTPSADDRVIIGNPNPDFIYGVTNTFSFKNFGLSIFLQGSQGNDIFNATRIEMEGMSDPKNQGIAVINRWRNPGDVTDIPKAVWASTDNSRISSRFVEDGSYLRVKTLTLSYNLPSTLLSKIKMNNLRLYATGENLFTLTDYSGFDPEVNAFGGNNRAQGVDFGTYPQTRNLILGLNLSF</sequence>
<evidence type="ECO:0000259" key="9">
    <source>
        <dbReference type="Pfam" id="PF07715"/>
    </source>
</evidence>
<evidence type="ECO:0000313" key="11">
    <source>
        <dbReference type="Proteomes" id="UP000324133"/>
    </source>
</evidence>
<dbReference type="NCBIfam" id="TIGR04056">
    <property type="entry name" value="OMP_RagA_SusC"/>
    <property type="match status" value="1"/>
</dbReference>
<gene>
    <name evidence="10" type="ORF">FOA19_05985</name>
</gene>
<dbReference type="Proteomes" id="UP000324133">
    <property type="component" value="Unassembled WGS sequence"/>
</dbReference>
<dbReference type="InterPro" id="IPR037066">
    <property type="entry name" value="Plug_dom_sf"/>
</dbReference>
<keyword evidence="11" id="KW-1185">Reference proteome</keyword>
<keyword evidence="3 7" id="KW-1134">Transmembrane beta strand</keyword>
<dbReference type="EMBL" id="VKKY01000001">
    <property type="protein sequence ID" value="KAA3440876.1"/>
    <property type="molecule type" value="Genomic_DNA"/>
</dbReference>
<dbReference type="Pfam" id="PF07715">
    <property type="entry name" value="Plug"/>
    <property type="match status" value="1"/>
</dbReference>
<keyword evidence="2 7" id="KW-0813">Transport</keyword>
<reference evidence="10 11" key="1">
    <citation type="submission" date="2019-07" db="EMBL/GenBank/DDBJ databases">
        <title>Rufibacter sp. nov., isolated from lake sediment.</title>
        <authorList>
            <person name="Qu J.-H."/>
        </authorList>
    </citation>
    <scope>NUCLEOTIDE SEQUENCE [LARGE SCALE GENOMIC DNA]</scope>
    <source>
        <strain evidence="10 11">NBS58-1</strain>
    </source>
</reference>
<proteinExistence type="inferred from homology"/>
<dbReference type="InterPro" id="IPR036942">
    <property type="entry name" value="Beta-barrel_TonB_sf"/>
</dbReference>
<comment type="subcellular location">
    <subcellularLocation>
        <location evidence="1 7">Cell outer membrane</location>
        <topology evidence="1 7">Multi-pass membrane protein</topology>
    </subcellularLocation>
</comment>
<comment type="similarity">
    <text evidence="7">Belongs to the TonB-dependent receptor family.</text>
</comment>
<accession>A0A5B6TLJ9</accession>
<keyword evidence="8" id="KW-0732">Signal</keyword>
<dbReference type="AlphaFoldDB" id="A0A5B6TLJ9"/>
<dbReference type="InterPro" id="IPR008969">
    <property type="entry name" value="CarboxyPept-like_regulatory"/>
</dbReference>
<dbReference type="GO" id="GO:0009279">
    <property type="term" value="C:cell outer membrane"/>
    <property type="evidence" value="ECO:0007669"/>
    <property type="project" value="UniProtKB-SubCell"/>
</dbReference>
<organism evidence="10 11">
    <name type="scientific">Rufibacter hautae</name>
    <dbReference type="NCBI Taxonomy" id="2595005"/>
    <lineage>
        <taxon>Bacteria</taxon>
        <taxon>Pseudomonadati</taxon>
        <taxon>Bacteroidota</taxon>
        <taxon>Cytophagia</taxon>
        <taxon>Cytophagales</taxon>
        <taxon>Hymenobacteraceae</taxon>
        <taxon>Rufibacter</taxon>
    </lineage>
</organism>
<evidence type="ECO:0000256" key="5">
    <source>
        <dbReference type="ARBA" id="ARBA00023136"/>
    </source>
</evidence>
<keyword evidence="5 7" id="KW-0472">Membrane</keyword>
<dbReference type="FunFam" id="2.170.130.10:FF:000008">
    <property type="entry name" value="SusC/RagA family TonB-linked outer membrane protein"/>
    <property type="match status" value="1"/>
</dbReference>
<feature type="signal peptide" evidence="8">
    <location>
        <begin position="1"/>
        <end position="21"/>
    </location>
</feature>
<dbReference type="Gene3D" id="2.60.40.1120">
    <property type="entry name" value="Carboxypeptidase-like, regulatory domain"/>
    <property type="match status" value="1"/>
</dbReference>
<dbReference type="Gene3D" id="2.40.170.20">
    <property type="entry name" value="TonB-dependent receptor, beta-barrel domain"/>
    <property type="match status" value="1"/>
</dbReference>
<dbReference type="Pfam" id="PF13715">
    <property type="entry name" value="CarbopepD_reg_2"/>
    <property type="match status" value="1"/>
</dbReference>
<keyword evidence="4 7" id="KW-0812">Transmembrane</keyword>
<dbReference type="InterPro" id="IPR039426">
    <property type="entry name" value="TonB-dep_rcpt-like"/>
</dbReference>
<dbReference type="PROSITE" id="PS52016">
    <property type="entry name" value="TONB_DEPENDENT_REC_3"/>
    <property type="match status" value="1"/>
</dbReference>
<evidence type="ECO:0000256" key="7">
    <source>
        <dbReference type="PROSITE-ProRule" id="PRU01360"/>
    </source>
</evidence>
<dbReference type="OrthoDB" id="9768177at2"/>
<evidence type="ECO:0000256" key="8">
    <source>
        <dbReference type="SAM" id="SignalP"/>
    </source>
</evidence>
<evidence type="ECO:0000313" key="10">
    <source>
        <dbReference type="EMBL" id="KAA3440876.1"/>
    </source>
</evidence>
<evidence type="ECO:0000256" key="4">
    <source>
        <dbReference type="ARBA" id="ARBA00022692"/>
    </source>
</evidence>
<dbReference type="Gene3D" id="2.170.130.10">
    <property type="entry name" value="TonB-dependent receptor, plug domain"/>
    <property type="match status" value="1"/>
</dbReference>
<dbReference type="SUPFAM" id="SSF49464">
    <property type="entry name" value="Carboxypeptidase regulatory domain-like"/>
    <property type="match status" value="1"/>
</dbReference>
<dbReference type="SUPFAM" id="SSF56935">
    <property type="entry name" value="Porins"/>
    <property type="match status" value="1"/>
</dbReference>
<evidence type="ECO:0000256" key="2">
    <source>
        <dbReference type="ARBA" id="ARBA00022448"/>
    </source>
</evidence>
<evidence type="ECO:0000256" key="3">
    <source>
        <dbReference type="ARBA" id="ARBA00022452"/>
    </source>
</evidence>
<dbReference type="InterPro" id="IPR023996">
    <property type="entry name" value="TonB-dep_OMP_SusC/RagA"/>
</dbReference>
<comment type="caution">
    <text evidence="10">The sequence shown here is derived from an EMBL/GenBank/DDBJ whole genome shotgun (WGS) entry which is preliminary data.</text>
</comment>
<feature type="chain" id="PRO_5022734630" evidence="8">
    <location>
        <begin position="22"/>
        <end position="1082"/>
    </location>
</feature>
<evidence type="ECO:0000256" key="1">
    <source>
        <dbReference type="ARBA" id="ARBA00004571"/>
    </source>
</evidence>
<feature type="domain" description="TonB-dependent receptor plug" evidence="9">
    <location>
        <begin position="218"/>
        <end position="325"/>
    </location>
</feature>
<dbReference type="InterPro" id="IPR023997">
    <property type="entry name" value="TonB-dep_OMP_SusC/RagA_CS"/>
</dbReference>
<name>A0A5B6TLJ9_9BACT</name>
<keyword evidence="10" id="KW-0675">Receptor</keyword>